<dbReference type="Proteomes" id="UP000092967">
    <property type="component" value="Chromosome"/>
</dbReference>
<evidence type="ECO:0000256" key="1">
    <source>
        <dbReference type="ARBA" id="ARBA00004571"/>
    </source>
</evidence>
<evidence type="ECO:0000256" key="6">
    <source>
        <dbReference type="ARBA" id="ARBA00022692"/>
    </source>
</evidence>
<dbReference type="PANTHER" id="PTHR32552">
    <property type="entry name" value="FERRICHROME IRON RECEPTOR-RELATED"/>
    <property type="match status" value="1"/>
</dbReference>
<feature type="signal peptide" evidence="16">
    <location>
        <begin position="1"/>
        <end position="19"/>
    </location>
</feature>
<dbReference type="AlphaFoldDB" id="A0A1B1Y4A1"/>
<evidence type="ECO:0000259" key="18">
    <source>
        <dbReference type="Pfam" id="PF07715"/>
    </source>
</evidence>
<name>A0A1B1Y4A1_9FLAO</name>
<dbReference type="InterPro" id="IPR010105">
    <property type="entry name" value="TonB_sidphr_rcpt"/>
</dbReference>
<evidence type="ECO:0000256" key="8">
    <source>
        <dbReference type="ARBA" id="ARBA00023004"/>
    </source>
</evidence>
<sequence length="781" mass="87268">MKKLLNLSFMILISVFANAQTGSIKGLINAKNGGFLSYANISISNTNHKTLSNASGEYNIDGIKPGEYTVVVKFIGYKTAKKQITVSANTTTKVPTFILTENQETLEEVVLDGHKKNSYAAKKPSESLRLKTPLIKIPQNIQIVNKELISDQATFTMMDGITRNVSGAQMIEHWGSFARINMRGFRIAPMRNGMNLTTSWGPLAEDMSIVERVEFVKGPAAYMLASGEPGGFFNVVTKKPSNHRVAEVNVSAGSFNTFRGAVDYGNTLLDGKLQYRVNFMKSTQGSHRDFEKTDRTSFAPALKYLFTENTSLSAEYIYQKVKMPYGGAYVFGPASAGFASLDRDFTALEEDFEETDMKEKNLYANFTHKFNKNWEIQAQYSRLDYEQEGMSPWAVWGSVQENGDITRYVSSADAIIEIDATQLFVNGSFNTGNISHKILAGVDYNSKDSWHDWSQSAVIDQTPFNIYNPVYGNAVFPDFDRSKSVKDRSGLVKYETLTKGYYLQDEIGFFKDRLRLSLAGRYTDANITRDATEEKAALFTPRVGLSFDILSDFTVYGLYDQAFKPQTGASKTNEVFDPEIATDIEGGLKKTWFNGKLNTSVTLFQITKDNILVTDPEDANFSVQIGQVQSKGLEFDLQGQITPELNMVLNYANTNVEVTKDSDPTLVGTKVAGHSKHITNGWLNYHFNAASKLKGFGLSLGYQYLVDRSSWAWATDGQDPILPDYFRLDGGVSWKNDKIGVRLNVNNILNKYLYSGAGYGDYLYWQTEPGTNARLTVSYKF</sequence>
<protein>
    <submittedName>
        <fullName evidence="19">TonB-dependent receptor</fullName>
    </submittedName>
</protein>
<gene>
    <name evidence="19" type="ORF">AXE80_04495</name>
</gene>
<keyword evidence="9" id="KW-0406">Ion transport</keyword>
<keyword evidence="12 19" id="KW-0675">Receptor</keyword>
<comment type="subcellular location">
    <subcellularLocation>
        <location evidence="1 14">Cell outer membrane</location>
        <topology evidence="1 14">Multi-pass membrane protein</topology>
    </subcellularLocation>
</comment>
<evidence type="ECO:0000259" key="17">
    <source>
        <dbReference type="Pfam" id="PF00593"/>
    </source>
</evidence>
<evidence type="ECO:0000256" key="7">
    <source>
        <dbReference type="ARBA" id="ARBA00022729"/>
    </source>
</evidence>
<feature type="domain" description="TonB-dependent receptor-like beta-barrel" evidence="17">
    <location>
        <begin position="315"/>
        <end position="748"/>
    </location>
</feature>
<evidence type="ECO:0000256" key="4">
    <source>
        <dbReference type="ARBA" id="ARBA00022452"/>
    </source>
</evidence>
<dbReference type="InterPro" id="IPR037066">
    <property type="entry name" value="Plug_dom_sf"/>
</dbReference>
<proteinExistence type="inferred from homology"/>
<evidence type="ECO:0000256" key="15">
    <source>
        <dbReference type="RuleBase" id="RU003357"/>
    </source>
</evidence>
<dbReference type="EMBL" id="CP014224">
    <property type="protein sequence ID" value="ANW95579.1"/>
    <property type="molecule type" value="Genomic_DNA"/>
</dbReference>
<dbReference type="Pfam" id="PF00593">
    <property type="entry name" value="TonB_dep_Rec_b-barrel"/>
    <property type="match status" value="1"/>
</dbReference>
<dbReference type="PROSITE" id="PS52016">
    <property type="entry name" value="TONB_DEPENDENT_REC_3"/>
    <property type="match status" value="1"/>
</dbReference>
<dbReference type="RefSeq" id="WP_068824844.1">
    <property type="nucleotide sequence ID" value="NZ_CP014224.1"/>
</dbReference>
<reference evidence="19 20" key="1">
    <citation type="submission" date="2016-02" db="EMBL/GenBank/DDBJ databases">
        <authorList>
            <person name="Wen L."/>
            <person name="He K."/>
            <person name="Yang H."/>
        </authorList>
    </citation>
    <scope>NUCLEOTIDE SEQUENCE [LARGE SCALE GENOMIC DNA]</scope>
    <source>
        <strain evidence="19 20">CZ1127</strain>
    </source>
</reference>
<dbReference type="InterPro" id="IPR012910">
    <property type="entry name" value="Plug_dom"/>
</dbReference>
<accession>A0A1B1Y4A1</accession>
<dbReference type="GO" id="GO:0015891">
    <property type="term" value="P:siderophore transport"/>
    <property type="evidence" value="ECO:0007669"/>
    <property type="project" value="InterPro"/>
</dbReference>
<keyword evidence="10 15" id="KW-0798">TonB box</keyword>
<dbReference type="Gene3D" id="2.40.170.20">
    <property type="entry name" value="TonB-dependent receptor, beta-barrel domain"/>
    <property type="match status" value="1"/>
</dbReference>
<feature type="domain" description="TonB-dependent receptor plug" evidence="18">
    <location>
        <begin position="134"/>
        <end position="231"/>
    </location>
</feature>
<keyword evidence="20" id="KW-1185">Reference proteome</keyword>
<dbReference type="CDD" id="cd01347">
    <property type="entry name" value="ligand_gated_channel"/>
    <property type="match status" value="1"/>
</dbReference>
<keyword evidence="13 14" id="KW-0998">Cell outer membrane</keyword>
<evidence type="ECO:0000256" key="5">
    <source>
        <dbReference type="ARBA" id="ARBA00022496"/>
    </source>
</evidence>
<dbReference type="GO" id="GO:0038023">
    <property type="term" value="F:signaling receptor activity"/>
    <property type="evidence" value="ECO:0007669"/>
    <property type="project" value="InterPro"/>
</dbReference>
<keyword evidence="7 16" id="KW-0732">Signal</keyword>
<evidence type="ECO:0000256" key="12">
    <source>
        <dbReference type="ARBA" id="ARBA00023170"/>
    </source>
</evidence>
<evidence type="ECO:0000256" key="16">
    <source>
        <dbReference type="SAM" id="SignalP"/>
    </source>
</evidence>
<dbReference type="OrthoDB" id="9775095at2"/>
<evidence type="ECO:0000313" key="20">
    <source>
        <dbReference type="Proteomes" id="UP000092967"/>
    </source>
</evidence>
<evidence type="ECO:0000256" key="11">
    <source>
        <dbReference type="ARBA" id="ARBA00023136"/>
    </source>
</evidence>
<keyword evidence="5" id="KW-0410">Iron transport</keyword>
<dbReference type="SUPFAM" id="SSF56935">
    <property type="entry name" value="Porins"/>
    <property type="match status" value="1"/>
</dbReference>
<comment type="similarity">
    <text evidence="2 14 15">Belongs to the TonB-dependent receptor family.</text>
</comment>
<keyword evidence="8" id="KW-0408">Iron</keyword>
<dbReference type="STRING" id="1790137.AXE80_04495"/>
<evidence type="ECO:0000256" key="9">
    <source>
        <dbReference type="ARBA" id="ARBA00023065"/>
    </source>
</evidence>
<dbReference type="InterPro" id="IPR013784">
    <property type="entry name" value="Carb-bd-like_fold"/>
</dbReference>
<keyword evidence="3 14" id="KW-0813">Transport</keyword>
<evidence type="ECO:0000313" key="19">
    <source>
        <dbReference type="EMBL" id="ANW95579.1"/>
    </source>
</evidence>
<dbReference type="InterPro" id="IPR039426">
    <property type="entry name" value="TonB-dep_rcpt-like"/>
</dbReference>
<evidence type="ECO:0000256" key="2">
    <source>
        <dbReference type="ARBA" id="ARBA00009810"/>
    </source>
</evidence>
<evidence type="ECO:0000256" key="13">
    <source>
        <dbReference type="ARBA" id="ARBA00023237"/>
    </source>
</evidence>
<keyword evidence="11 14" id="KW-0472">Membrane</keyword>
<dbReference type="Pfam" id="PF13715">
    <property type="entry name" value="CarbopepD_reg_2"/>
    <property type="match status" value="1"/>
</dbReference>
<dbReference type="Gene3D" id="2.60.40.1120">
    <property type="entry name" value="Carboxypeptidase-like, regulatory domain"/>
    <property type="match status" value="1"/>
</dbReference>
<dbReference type="PANTHER" id="PTHR32552:SF68">
    <property type="entry name" value="FERRICHROME OUTER MEMBRANE TRANSPORTER_PHAGE RECEPTOR"/>
    <property type="match status" value="1"/>
</dbReference>
<organism evidence="19 20">
    <name type="scientific">Wenyingzhuangia fucanilytica</name>
    <dbReference type="NCBI Taxonomy" id="1790137"/>
    <lineage>
        <taxon>Bacteria</taxon>
        <taxon>Pseudomonadati</taxon>
        <taxon>Bacteroidota</taxon>
        <taxon>Flavobacteriia</taxon>
        <taxon>Flavobacteriales</taxon>
        <taxon>Flavobacteriaceae</taxon>
        <taxon>Wenyingzhuangia</taxon>
    </lineage>
</organism>
<dbReference type="SUPFAM" id="SSF49452">
    <property type="entry name" value="Starch-binding domain-like"/>
    <property type="match status" value="1"/>
</dbReference>
<dbReference type="InterPro" id="IPR036942">
    <property type="entry name" value="Beta-barrel_TonB_sf"/>
</dbReference>
<dbReference type="Gene3D" id="2.170.130.10">
    <property type="entry name" value="TonB-dependent receptor, plug domain"/>
    <property type="match status" value="1"/>
</dbReference>
<keyword evidence="4 14" id="KW-1134">Transmembrane beta strand</keyword>
<dbReference type="InterPro" id="IPR000531">
    <property type="entry name" value="Beta-barrel_TonB"/>
</dbReference>
<dbReference type="Pfam" id="PF07715">
    <property type="entry name" value="Plug"/>
    <property type="match status" value="1"/>
</dbReference>
<keyword evidence="6 14" id="KW-0812">Transmembrane</keyword>
<evidence type="ECO:0000256" key="3">
    <source>
        <dbReference type="ARBA" id="ARBA00022448"/>
    </source>
</evidence>
<evidence type="ECO:0000256" key="14">
    <source>
        <dbReference type="PROSITE-ProRule" id="PRU01360"/>
    </source>
</evidence>
<dbReference type="GO" id="GO:0009279">
    <property type="term" value="C:cell outer membrane"/>
    <property type="evidence" value="ECO:0007669"/>
    <property type="project" value="UniProtKB-SubCell"/>
</dbReference>
<dbReference type="NCBIfam" id="TIGR01783">
    <property type="entry name" value="TonB-siderophor"/>
    <property type="match status" value="1"/>
</dbReference>
<feature type="chain" id="PRO_5008532427" evidence="16">
    <location>
        <begin position="20"/>
        <end position="781"/>
    </location>
</feature>
<dbReference type="KEGG" id="wfu:AXE80_04495"/>
<evidence type="ECO:0000256" key="10">
    <source>
        <dbReference type="ARBA" id="ARBA00023077"/>
    </source>
</evidence>
<dbReference type="GO" id="GO:0030246">
    <property type="term" value="F:carbohydrate binding"/>
    <property type="evidence" value="ECO:0007669"/>
    <property type="project" value="InterPro"/>
</dbReference>
<dbReference type="GO" id="GO:0015344">
    <property type="term" value="F:siderophore uptake transmembrane transporter activity"/>
    <property type="evidence" value="ECO:0007669"/>
    <property type="project" value="TreeGrafter"/>
</dbReference>